<dbReference type="Proteomes" id="UP001050975">
    <property type="component" value="Unassembled WGS sequence"/>
</dbReference>
<dbReference type="EMBL" id="BLAY01000116">
    <property type="protein sequence ID" value="GET41269.1"/>
    <property type="molecule type" value="Genomic_DNA"/>
</dbReference>
<dbReference type="NCBIfam" id="NF037954">
    <property type="entry name" value="het_cyst_PatD"/>
    <property type="match status" value="1"/>
</dbReference>
<dbReference type="AlphaFoldDB" id="A0AAV3XFV1"/>
<sequence length="145" mass="16671">MLPQFYRDRYQEFFTAVVHLQQTVADDNPNPTLLRQSFEQLQLLFQQQILSLDSDNLDPSVMSRVQSFLTELNKQMRLLSIDVTFLQASRQSATTQQRLAQIRSRIETLISYCNALLDNDSASVMGNGVPRQSHGNEVMGKKNYQ</sequence>
<evidence type="ECO:0000313" key="2">
    <source>
        <dbReference type="Proteomes" id="UP001050975"/>
    </source>
</evidence>
<evidence type="ECO:0008006" key="3">
    <source>
        <dbReference type="Google" id="ProtNLM"/>
    </source>
</evidence>
<dbReference type="InterPro" id="IPR047810">
    <property type="entry name" value="PatD-like"/>
</dbReference>
<accession>A0AAV3XFV1</accession>
<protein>
    <recommendedName>
        <fullName evidence="3">Heterocyst frequency control protein PatD</fullName>
    </recommendedName>
</protein>
<name>A0AAV3XFV1_9CYAN</name>
<dbReference type="RefSeq" id="WP_226587489.1">
    <property type="nucleotide sequence ID" value="NZ_BLAY01000116.1"/>
</dbReference>
<proteinExistence type="predicted"/>
<organism evidence="1 2">
    <name type="scientific">Microseira wollei NIES-4236</name>
    <dbReference type="NCBI Taxonomy" id="2530354"/>
    <lineage>
        <taxon>Bacteria</taxon>
        <taxon>Bacillati</taxon>
        <taxon>Cyanobacteriota</taxon>
        <taxon>Cyanophyceae</taxon>
        <taxon>Oscillatoriophycideae</taxon>
        <taxon>Aerosakkonematales</taxon>
        <taxon>Aerosakkonemataceae</taxon>
        <taxon>Microseira</taxon>
    </lineage>
</organism>
<gene>
    <name evidence="1" type="ORF">MiSe_60810</name>
</gene>
<reference evidence="1" key="1">
    <citation type="submission" date="2019-10" db="EMBL/GenBank/DDBJ databases">
        <title>Draft genome sequece of Microseira wollei NIES-4236.</title>
        <authorList>
            <person name="Yamaguchi H."/>
            <person name="Suzuki S."/>
            <person name="Kawachi M."/>
        </authorList>
    </citation>
    <scope>NUCLEOTIDE SEQUENCE</scope>
    <source>
        <strain evidence="1">NIES-4236</strain>
    </source>
</reference>
<comment type="caution">
    <text evidence="1">The sequence shown here is derived from an EMBL/GenBank/DDBJ whole genome shotgun (WGS) entry which is preliminary data.</text>
</comment>
<evidence type="ECO:0000313" key="1">
    <source>
        <dbReference type="EMBL" id="GET41269.1"/>
    </source>
</evidence>
<keyword evidence="2" id="KW-1185">Reference proteome</keyword>